<dbReference type="AlphaFoldDB" id="A0A165A317"/>
<dbReference type="InParanoid" id="A0A165A317"/>
<dbReference type="EMBL" id="KV407464">
    <property type="protein sequence ID" value="KZF19883.1"/>
    <property type="molecule type" value="Genomic_DNA"/>
</dbReference>
<keyword evidence="1" id="KW-1133">Transmembrane helix</keyword>
<proteinExistence type="predicted"/>
<name>A0A165A317_XYLHT</name>
<evidence type="ECO:0008006" key="4">
    <source>
        <dbReference type="Google" id="ProtNLM"/>
    </source>
</evidence>
<feature type="transmembrane region" description="Helical" evidence="1">
    <location>
        <begin position="25"/>
        <end position="53"/>
    </location>
</feature>
<evidence type="ECO:0000256" key="1">
    <source>
        <dbReference type="SAM" id="Phobius"/>
    </source>
</evidence>
<feature type="non-terminal residue" evidence="2">
    <location>
        <position position="56"/>
    </location>
</feature>
<sequence>MRNDTRDREKRKGGSCGNSSKWWVVWWWTCVGVGVGLGLSTTGVVGTALGSWYSRC</sequence>
<keyword evidence="1" id="KW-0472">Membrane</keyword>
<accession>A0A165A317</accession>
<evidence type="ECO:0000313" key="3">
    <source>
        <dbReference type="Proteomes" id="UP000076632"/>
    </source>
</evidence>
<protein>
    <recommendedName>
        <fullName evidence="4">Transmembrane protein</fullName>
    </recommendedName>
</protein>
<dbReference type="Proteomes" id="UP000076632">
    <property type="component" value="Unassembled WGS sequence"/>
</dbReference>
<dbReference type="GeneID" id="28898431"/>
<evidence type="ECO:0000313" key="2">
    <source>
        <dbReference type="EMBL" id="KZF19883.1"/>
    </source>
</evidence>
<keyword evidence="1" id="KW-0812">Transmembrane</keyword>
<gene>
    <name evidence="2" type="ORF">L228DRAFT_250304</name>
</gene>
<organism evidence="2 3">
    <name type="scientific">Xylona heveae (strain CBS 132557 / TC161)</name>
    <dbReference type="NCBI Taxonomy" id="1328760"/>
    <lineage>
        <taxon>Eukaryota</taxon>
        <taxon>Fungi</taxon>
        <taxon>Dikarya</taxon>
        <taxon>Ascomycota</taxon>
        <taxon>Pezizomycotina</taxon>
        <taxon>Xylonomycetes</taxon>
        <taxon>Xylonales</taxon>
        <taxon>Xylonaceae</taxon>
        <taxon>Xylona</taxon>
    </lineage>
</organism>
<keyword evidence="3" id="KW-1185">Reference proteome</keyword>
<dbReference type="RefSeq" id="XP_018185438.1">
    <property type="nucleotide sequence ID" value="XM_018333294.1"/>
</dbReference>
<reference evidence="2 3" key="1">
    <citation type="journal article" date="2016" name="Fungal Biol.">
        <title>The genome of Xylona heveae provides a window into fungal endophytism.</title>
        <authorList>
            <person name="Gazis R."/>
            <person name="Kuo A."/>
            <person name="Riley R."/>
            <person name="LaButti K."/>
            <person name="Lipzen A."/>
            <person name="Lin J."/>
            <person name="Amirebrahimi M."/>
            <person name="Hesse C.N."/>
            <person name="Spatafora J.W."/>
            <person name="Henrissat B."/>
            <person name="Hainaut M."/>
            <person name="Grigoriev I.V."/>
            <person name="Hibbett D.S."/>
        </authorList>
    </citation>
    <scope>NUCLEOTIDE SEQUENCE [LARGE SCALE GENOMIC DNA]</scope>
    <source>
        <strain evidence="2 3">TC161</strain>
    </source>
</reference>